<dbReference type="PANTHER" id="PTHR46066">
    <property type="entry name" value="CHITINASE DOMAIN-CONTAINING PROTEIN 1 FAMILY MEMBER"/>
    <property type="match status" value="1"/>
</dbReference>
<feature type="chain" id="PRO_5015869837" evidence="4">
    <location>
        <begin position="26"/>
        <end position="637"/>
    </location>
</feature>
<evidence type="ECO:0000313" key="7">
    <source>
        <dbReference type="Proteomes" id="UP000247476"/>
    </source>
</evidence>
<feature type="signal peptide" evidence="4">
    <location>
        <begin position="1"/>
        <end position="25"/>
    </location>
</feature>
<dbReference type="PROSITE" id="PS01095">
    <property type="entry name" value="GH18_1"/>
    <property type="match status" value="1"/>
</dbReference>
<keyword evidence="7" id="KW-1185">Reference proteome</keyword>
<accession>A0A2V5K7L0</accession>
<reference evidence="6 7" key="1">
    <citation type="submission" date="2018-05" db="EMBL/GenBank/DDBJ databases">
        <title>Paenibacillus flagellatus sp. nov., isolated from selenium mineral soil.</title>
        <authorList>
            <person name="Dai X."/>
        </authorList>
    </citation>
    <scope>NUCLEOTIDE SEQUENCE [LARGE SCALE GENOMIC DNA]</scope>
    <source>
        <strain evidence="6 7">DXL2</strain>
    </source>
</reference>
<dbReference type="RefSeq" id="WP_110839796.1">
    <property type="nucleotide sequence ID" value="NZ_QJVJ01000004.1"/>
</dbReference>
<dbReference type="Gene3D" id="3.20.20.80">
    <property type="entry name" value="Glycosidases"/>
    <property type="match status" value="1"/>
</dbReference>
<dbReference type="InterPro" id="IPR001579">
    <property type="entry name" value="Glyco_hydro_18_chit_AS"/>
</dbReference>
<dbReference type="Gene3D" id="3.10.50.10">
    <property type="match status" value="1"/>
</dbReference>
<evidence type="ECO:0000256" key="1">
    <source>
        <dbReference type="ARBA" id="ARBA00022801"/>
    </source>
</evidence>
<proteinExistence type="predicted"/>
<evidence type="ECO:0000313" key="6">
    <source>
        <dbReference type="EMBL" id="PYI54802.1"/>
    </source>
</evidence>
<organism evidence="6 7">
    <name type="scientific">Paenibacillus flagellatus</name>
    <dbReference type="NCBI Taxonomy" id="2211139"/>
    <lineage>
        <taxon>Bacteria</taxon>
        <taxon>Bacillati</taxon>
        <taxon>Bacillota</taxon>
        <taxon>Bacilli</taxon>
        <taxon>Bacillales</taxon>
        <taxon>Paenibacillaceae</taxon>
        <taxon>Paenibacillus</taxon>
    </lineage>
</organism>
<dbReference type="EMBL" id="QJVJ01000004">
    <property type="protein sequence ID" value="PYI54802.1"/>
    <property type="molecule type" value="Genomic_DNA"/>
</dbReference>
<dbReference type="PROSITE" id="PS51910">
    <property type="entry name" value="GH18_2"/>
    <property type="match status" value="1"/>
</dbReference>
<dbReference type="InterPro" id="IPR001223">
    <property type="entry name" value="Glyco_hydro18_cat"/>
</dbReference>
<feature type="domain" description="GH18" evidence="5">
    <location>
        <begin position="322"/>
        <end position="637"/>
    </location>
</feature>
<evidence type="ECO:0000256" key="3">
    <source>
        <dbReference type="RuleBase" id="RU000489"/>
    </source>
</evidence>
<evidence type="ECO:0000256" key="4">
    <source>
        <dbReference type="SAM" id="SignalP"/>
    </source>
</evidence>
<evidence type="ECO:0000256" key="2">
    <source>
        <dbReference type="ARBA" id="ARBA00023295"/>
    </source>
</evidence>
<dbReference type="InterPro" id="IPR017853">
    <property type="entry name" value="GH"/>
</dbReference>
<comment type="caution">
    <text evidence="6">The sequence shown here is derived from an EMBL/GenBank/DDBJ whole genome shotgun (WGS) entry which is preliminary data.</text>
</comment>
<gene>
    <name evidence="6" type="ORF">DLM86_09605</name>
</gene>
<sequence length="637" mass="72735">MKGTKWIAALLVSATLLTAPAAAYAAANKTTKYRVYQNETAVAEFSDLKQAIARAQWYEDSYVEDIGTRQWVWNNFPRFKLYQYDVSLPDWEFDTLEEAKAVGRYYGHAAIRDMQSTGWVWNNYPKYRLYQGDITLDRWEFAELKDAIAEAAYYLNAHVIDLSTNRWVWDNIPVAEKEQRRQGERIYNVYQNGTTQDGWSFAYLEDAVNEALKWSNSIVVDSSNGGKTVYANEKRYKVYQNDTLINEFVGIDEAIAYAQWFLHIAIKLDGKEIWNNYPYYQVYQSNEPVAEFKTIAEALQYAQWYKNISIRTYHGERIWNNSRKLLFWGWNGSSAADTIKKQAQTTVGLDIDSPTWFQLADASGNLKDMSSKESVAWLKSQGYAVHPLVNNQFDSALTTQFLANPAAQTTFIQSLVGKASALGVDGLNIDFENLSGKDRAAFTAFIRSLTEAAHAKQLLVSVDLPRGSVKWNHQTAFDHEQLGAIVDYVITMTYDQHYSGSEKPGSVSGLSWAEEGVKEFLQYGIPRDKLLMGIPYYVREWKINAATGALESNRAVYMKDIPALIAAKKAVSTWDAQFQQYKVEYEEAGYKYVFWMESAETVQARVEIAKKYDLAGVAMWRLGFETTDVWNAILPKK</sequence>
<dbReference type="GO" id="GO:0004553">
    <property type="term" value="F:hydrolase activity, hydrolyzing O-glycosyl compounds"/>
    <property type="evidence" value="ECO:0007669"/>
    <property type="project" value="InterPro"/>
</dbReference>
<evidence type="ECO:0000259" key="5">
    <source>
        <dbReference type="PROSITE" id="PS51910"/>
    </source>
</evidence>
<dbReference type="Pfam" id="PF00704">
    <property type="entry name" value="Glyco_hydro_18"/>
    <property type="match status" value="1"/>
</dbReference>
<dbReference type="AlphaFoldDB" id="A0A2V5K7L0"/>
<dbReference type="SUPFAM" id="SSF51445">
    <property type="entry name" value="(Trans)glycosidases"/>
    <property type="match status" value="1"/>
</dbReference>
<dbReference type="PANTHER" id="PTHR46066:SF2">
    <property type="entry name" value="CHITINASE DOMAIN-CONTAINING PROTEIN 1"/>
    <property type="match status" value="1"/>
</dbReference>
<keyword evidence="4" id="KW-0732">Signal</keyword>
<dbReference type="OrthoDB" id="9775889at2"/>
<dbReference type="GO" id="GO:0005975">
    <property type="term" value="P:carbohydrate metabolic process"/>
    <property type="evidence" value="ECO:0007669"/>
    <property type="project" value="InterPro"/>
</dbReference>
<keyword evidence="1 3" id="KW-0378">Hydrolase</keyword>
<name>A0A2V5K7L0_9BACL</name>
<dbReference type="InterPro" id="IPR011583">
    <property type="entry name" value="Chitinase_II/V-like_cat"/>
</dbReference>
<dbReference type="Proteomes" id="UP000247476">
    <property type="component" value="Unassembled WGS sequence"/>
</dbReference>
<dbReference type="GO" id="GO:0008061">
    <property type="term" value="F:chitin binding"/>
    <property type="evidence" value="ECO:0007669"/>
    <property type="project" value="InterPro"/>
</dbReference>
<keyword evidence="2 3" id="KW-0326">Glycosidase</keyword>
<protein>
    <submittedName>
        <fullName evidence="6">Glycoside hydrolase family 18</fullName>
    </submittedName>
</protein>
<dbReference type="InterPro" id="IPR029070">
    <property type="entry name" value="Chitinase_insertion_sf"/>
</dbReference>
<dbReference type="SMART" id="SM00636">
    <property type="entry name" value="Glyco_18"/>
    <property type="match status" value="1"/>
</dbReference>